<dbReference type="EMBL" id="KZ508402">
    <property type="protein sequence ID" value="PKU35260.1"/>
    <property type="molecule type" value="Genomic_DNA"/>
</dbReference>
<dbReference type="SUPFAM" id="SSF53098">
    <property type="entry name" value="Ribonuclease H-like"/>
    <property type="match status" value="1"/>
</dbReference>
<dbReference type="AlphaFoldDB" id="A0A2I0TN92"/>
<keyword evidence="3" id="KW-1185">Reference proteome</keyword>
<dbReference type="Proteomes" id="UP000233556">
    <property type="component" value="Unassembled WGS sequence"/>
</dbReference>
<dbReference type="InterPro" id="IPR012337">
    <property type="entry name" value="RNaseH-like_sf"/>
</dbReference>
<proteinExistence type="predicted"/>
<sequence length="329" mass="37080">MFTSPFTTQAKWSSSETGDAAPLDSVNNSYFLKIIILVSIFLNGLQGCFLFKSQHGNTTCTDADPTQTPLALVQVALMTRRKRRRSAQPSVPCDKDQVKPDSRGEDSSDEDAGEGPSKDDKGKAPAPAKEEESDTEIIIKSFSMKDLRNIRKDFSHNDGQTLVSWLLRCWDNGAGCMELDGAEARHLGNLSKEAGIDKALGEKSQTLSLWRRLISAESIEDGKLLYGVLLDELMKLLKEKVNQVNLQRLSTIAEIKQAKRLKPMWYGEQWLKYKYGEAWHIDYITLPQTRQGKRYVLTMVEVNIRWLETYALPHATARNTILGLEKQVL</sequence>
<dbReference type="InterPro" id="IPR036397">
    <property type="entry name" value="RNaseH_sf"/>
</dbReference>
<dbReference type="Gene3D" id="3.30.420.10">
    <property type="entry name" value="Ribonuclease H-like superfamily/Ribonuclease H"/>
    <property type="match status" value="1"/>
</dbReference>
<protein>
    <recommendedName>
        <fullName evidence="4">Ubiquitin carboxyl-terminal hydrolase 4</fullName>
    </recommendedName>
</protein>
<reference evidence="3" key="2">
    <citation type="submission" date="2017-12" db="EMBL/GenBank/DDBJ databases">
        <title>Genome sequence of the Bar-tailed Godwit (Limosa lapponica baueri).</title>
        <authorList>
            <person name="Lima N.C.B."/>
            <person name="Parody-Merino A.M."/>
            <person name="Battley P.F."/>
            <person name="Fidler A.E."/>
            <person name="Prosdocimi F."/>
        </authorList>
    </citation>
    <scope>NUCLEOTIDE SEQUENCE [LARGE SCALE GENOMIC DNA]</scope>
</reference>
<reference evidence="3" key="1">
    <citation type="submission" date="2017-11" db="EMBL/GenBank/DDBJ databases">
        <authorList>
            <person name="Lima N.C."/>
            <person name="Parody-Merino A.M."/>
            <person name="Battley P.F."/>
            <person name="Fidler A.E."/>
            <person name="Prosdocimi F."/>
        </authorList>
    </citation>
    <scope>NUCLEOTIDE SEQUENCE [LARGE SCALE GENOMIC DNA]</scope>
</reference>
<dbReference type="GO" id="GO:0003676">
    <property type="term" value="F:nucleic acid binding"/>
    <property type="evidence" value="ECO:0007669"/>
    <property type="project" value="InterPro"/>
</dbReference>
<dbReference type="OrthoDB" id="9400948at2759"/>
<organism evidence="2 3">
    <name type="scientific">Limosa lapponica baueri</name>
    <dbReference type="NCBI Taxonomy" id="1758121"/>
    <lineage>
        <taxon>Eukaryota</taxon>
        <taxon>Metazoa</taxon>
        <taxon>Chordata</taxon>
        <taxon>Craniata</taxon>
        <taxon>Vertebrata</taxon>
        <taxon>Euteleostomi</taxon>
        <taxon>Archelosauria</taxon>
        <taxon>Archosauria</taxon>
        <taxon>Dinosauria</taxon>
        <taxon>Saurischia</taxon>
        <taxon>Theropoda</taxon>
        <taxon>Coelurosauria</taxon>
        <taxon>Aves</taxon>
        <taxon>Neognathae</taxon>
        <taxon>Neoaves</taxon>
        <taxon>Charadriiformes</taxon>
        <taxon>Scolopacidae</taxon>
        <taxon>Limosa</taxon>
    </lineage>
</organism>
<feature type="compositionally biased region" description="Basic and acidic residues" evidence="1">
    <location>
        <begin position="93"/>
        <end position="106"/>
    </location>
</feature>
<name>A0A2I0TN92_LIMLA</name>
<accession>A0A2I0TN92</accession>
<feature type="region of interest" description="Disordered" evidence="1">
    <location>
        <begin position="81"/>
        <end position="135"/>
    </location>
</feature>
<evidence type="ECO:0000256" key="1">
    <source>
        <dbReference type="SAM" id="MobiDB-lite"/>
    </source>
</evidence>
<evidence type="ECO:0000313" key="3">
    <source>
        <dbReference type="Proteomes" id="UP000233556"/>
    </source>
</evidence>
<evidence type="ECO:0008006" key="4">
    <source>
        <dbReference type="Google" id="ProtNLM"/>
    </source>
</evidence>
<evidence type="ECO:0000313" key="2">
    <source>
        <dbReference type="EMBL" id="PKU35260.1"/>
    </source>
</evidence>
<gene>
    <name evidence="2" type="ORF">llap_14435</name>
</gene>